<keyword evidence="5" id="KW-1185">Reference proteome</keyword>
<evidence type="ECO:0000259" key="3">
    <source>
        <dbReference type="PROSITE" id="PS51160"/>
    </source>
</evidence>
<protein>
    <recommendedName>
        <fullName evidence="1">acylphosphatase</fullName>
        <ecNumber evidence="1">3.6.1.7</ecNumber>
    </recommendedName>
</protein>
<feature type="active site" evidence="1">
    <location>
        <position position="23"/>
    </location>
</feature>
<dbReference type="GeneID" id="65098729"/>
<dbReference type="InterPro" id="IPR020456">
    <property type="entry name" value="Acylphosphatase"/>
</dbReference>
<sequence length="196" mass="22779">MSDSDKKQYHICVKGKVQRVGLRDKIEDLADDLELTGYVQNQSAKDVVIVVEGEDEIITHFVSSIRDFPPPVKIKSIDVYERPYSGTFSEFTIIRGEMMEELSERFDSAIYYLNNIDIKQDKMLEKQDQMLDKQDQMVEKQNTVIGLQIETLNEIKGVRKDFQKTFTEELIEIRGEIRELRTAMMQAGYLKKADVQ</sequence>
<organism evidence="4 5">
    <name type="scientific">Methanospirillum purgamenti</name>
    <dbReference type="NCBI Taxonomy" id="2834276"/>
    <lineage>
        <taxon>Archaea</taxon>
        <taxon>Methanobacteriati</taxon>
        <taxon>Methanobacteriota</taxon>
        <taxon>Stenosarchaea group</taxon>
        <taxon>Methanomicrobia</taxon>
        <taxon>Methanomicrobiales</taxon>
        <taxon>Methanospirillaceae</taxon>
        <taxon>Methanospirillum</taxon>
    </lineage>
</organism>
<dbReference type="AlphaFoldDB" id="A0A8E7EJ56"/>
<dbReference type="PANTHER" id="PTHR47268">
    <property type="entry name" value="ACYLPHOSPHATASE"/>
    <property type="match status" value="1"/>
</dbReference>
<dbReference type="PROSITE" id="PS51160">
    <property type="entry name" value="ACYLPHOSPHATASE_3"/>
    <property type="match status" value="1"/>
</dbReference>
<dbReference type="Gene3D" id="3.30.70.100">
    <property type="match status" value="1"/>
</dbReference>
<comment type="similarity">
    <text evidence="2">Belongs to the acylphosphatase family.</text>
</comment>
<keyword evidence="1 4" id="KW-0378">Hydrolase</keyword>
<reference evidence="4 5" key="1">
    <citation type="submission" date="2021-05" db="EMBL/GenBank/DDBJ databases">
        <title>A novel Methanospirillum isolate from a pyrite-forming mixed culture.</title>
        <authorList>
            <person name="Bunk B."/>
            <person name="Sproer C."/>
            <person name="Spring S."/>
            <person name="Pester M."/>
        </authorList>
    </citation>
    <scope>NUCLEOTIDE SEQUENCE [LARGE SCALE GENOMIC DNA]</scope>
    <source>
        <strain evidence="4 5">J.3.6.1-F.2.7.3</strain>
    </source>
</reference>
<dbReference type="PANTHER" id="PTHR47268:SF4">
    <property type="entry name" value="ACYLPHOSPHATASE"/>
    <property type="match status" value="1"/>
</dbReference>
<dbReference type="InterPro" id="IPR036046">
    <property type="entry name" value="Acylphosphatase-like_dom_sf"/>
</dbReference>
<dbReference type="InterPro" id="IPR001792">
    <property type="entry name" value="Acylphosphatase-like_dom"/>
</dbReference>
<evidence type="ECO:0000313" key="4">
    <source>
        <dbReference type="EMBL" id="QVV88799.1"/>
    </source>
</evidence>
<dbReference type="EC" id="3.6.1.7" evidence="1"/>
<name>A0A8E7EJ56_9EURY</name>
<dbReference type="SUPFAM" id="SSF54975">
    <property type="entry name" value="Acylphosphatase/BLUF domain-like"/>
    <property type="match status" value="1"/>
</dbReference>
<dbReference type="Pfam" id="PF00708">
    <property type="entry name" value="Acylphosphatase"/>
    <property type="match status" value="1"/>
</dbReference>
<accession>A0A8E7EJ56</accession>
<dbReference type="EMBL" id="CP075546">
    <property type="protein sequence ID" value="QVV88799.1"/>
    <property type="molecule type" value="Genomic_DNA"/>
</dbReference>
<evidence type="ECO:0000313" key="5">
    <source>
        <dbReference type="Proteomes" id="UP000680656"/>
    </source>
</evidence>
<gene>
    <name evidence="4" type="ORF">KHC33_16055</name>
</gene>
<dbReference type="RefSeq" id="WP_214419602.1">
    <property type="nucleotide sequence ID" value="NZ_CP075546.1"/>
</dbReference>
<evidence type="ECO:0000256" key="2">
    <source>
        <dbReference type="RuleBase" id="RU004168"/>
    </source>
</evidence>
<dbReference type="Proteomes" id="UP000680656">
    <property type="component" value="Chromosome"/>
</dbReference>
<evidence type="ECO:0000256" key="1">
    <source>
        <dbReference type="PROSITE-ProRule" id="PRU00520"/>
    </source>
</evidence>
<dbReference type="KEGG" id="mrtj:KHC33_16055"/>
<comment type="catalytic activity">
    <reaction evidence="1">
        <text>an acyl phosphate + H2O = a carboxylate + phosphate + H(+)</text>
        <dbReference type="Rhea" id="RHEA:14965"/>
        <dbReference type="ChEBI" id="CHEBI:15377"/>
        <dbReference type="ChEBI" id="CHEBI:15378"/>
        <dbReference type="ChEBI" id="CHEBI:29067"/>
        <dbReference type="ChEBI" id="CHEBI:43474"/>
        <dbReference type="ChEBI" id="CHEBI:59918"/>
        <dbReference type="EC" id="3.6.1.7"/>
    </reaction>
</comment>
<proteinExistence type="inferred from homology"/>
<dbReference type="GO" id="GO:0003998">
    <property type="term" value="F:acylphosphatase activity"/>
    <property type="evidence" value="ECO:0007669"/>
    <property type="project" value="UniProtKB-EC"/>
</dbReference>
<feature type="active site" evidence="1">
    <location>
        <position position="41"/>
    </location>
</feature>
<feature type="domain" description="Acylphosphatase-like" evidence="3">
    <location>
        <begin position="8"/>
        <end position="95"/>
    </location>
</feature>